<proteinExistence type="predicted"/>
<organism evidence="2 3">
    <name type="scientific">Petromyces alliaceus</name>
    <name type="common">Aspergillus alliaceus</name>
    <dbReference type="NCBI Taxonomy" id="209559"/>
    <lineage>
        <taxon>Eukaryota</taxon>
        <taxon>Fungi</taxon>
        <taxon>Dikarya</taxon>
        <taxon>Ascomycota</taxon>
        <taxon>Pezizomycotina</taxon>
        <taxon>Eurotiomycetes</taxon>
        <taxon>Eurotiomycetidae</taxon>
        <taxon>Eurotiales</taxon>
        <taxon>Aspergillaceae</taxon>
        <taxon>Aspergillus</taxon>
        <taxon>Aspergillus subgen. Circumdati</taxon>
    </lineage>
</organism>
<evidence type="ECO:0000259" key="1">
    <source>
        <dbReference type="Pfam" id="PF23305"/>
    </source>
</evidence>
<evidence type="ECO:0000313" key="3">
    <source>
        <dbReference type="Proteomes" id="UP000541154"/>
    </source>
</evidence>
<comment type="caution">
    <text evidence="2">The sequence shown here is derived from an EMBL/GenBank/DDBJ whole genome shotgun (WGS) entry which is preliminary data.</text>
</comment>
<dbReference type="AlphaFoldDB" id="A0A8H6E924"/>
<feature type="domain" description="DUF7082" evidence="1">
    <location>
        <begin position="151"/>
        <end position="295"/>
    </location>
</feature>
<protein>
    <recommendedName>
        <fullName evidence="1">DUF7082 domain-containing protein</fullName>
    </recommendedName>
</protein>
<reference evidence="2 3" key="1">
    <citation type="submission" date="2019-04" db="EMBL/GenBank/DDBJ databases">
        <title>Aspergillus burnettii sp. nov., novel species from soil in southeast Queensland.</title>
        <authorList>
            <person name="Gilchrist C.L.M."/>
            <person name="Pitt J.I."/>
            <person name="Lange L."/>
            <person name="Lacey H.J."/>
            <person name="Vuong D."/>
            <person name="Midgley D.J."/>
            <person name="Greenfield P."/>
            <person name="Bradbury M."/>
            <person name="Lacey E."/>
            <person name="Busk P.K."/>
            <person name="Pilgaard B."/>
            <person name="Chooi Y.H."/>
            <person name="Piggott A.M."/>
        </authorList>
    </citation>
    <scope>NUCLEOTIDE SEQUENCE [LARGE SCALE GENOMIC DNA]</scope>
    <source>
        <strain evidence="2 3">FRR 5400</strain>
    </source>
</reference>
<sequence>MSGLCSASLPRRDRRSPHEHLYQAGRGATILPPIDISNSAPSRHYATRCTGGLAIEKRLNHNQLSLKLPSIKDLGLLNYVEDYVHEQVKMYPGQGSIHLHRHKQRRTPLSAELPVGDMNPGKVSLVPDKNIACQGSESGVSLSIVRDGCAISKMTQGWAKEEITQLRRIVRFYCYYRDTNCIRVGILPVSGHQETASSMCVSCIYWHSRGDYFITSVDIIRLLQYLLQRSIPPAERSRIRQNLKTIRSRVVSRHEQETSQLAETIEAFEYPKAIGAPKAIKIFHWKDLEFALTRICKNYSVRPHFSMMHGMEKLLVSTPS</sequence>
<evidence type="ECO:0000313" key="2">
    <source>
        <dbReference type="EMBL" id="KAF5863911.1"/>
    </source>
</evidence>
<keyword evidence="3" id="KW-1185">Reference proteome</keyword>
<gene>
    <name evidence="2" type="ORF">ETB97_009018</name>
</gene>
<name>A0A8H6E924_PETAA</name>
<dbReference type="Proteomes" id="UP000541154">
    <property type="component" value="Unassembled WGS sequence"/>
</dbReference>
<accession>A0A8H6E924</accession>
<dbReference type="PANTHER" id="PTHR39463:SF1">
    <property type="entry name" value="MEDUSA"/>
    <property type="match status" value="1"/>
</dbReference>
<dbReference type="EMBL" id="SPNV01000042">
    <property type="protein sequence ID" value="KAF5863911.1"/>
    <property type="molecule type" value="Genomic_DNA"/>
</dbReference>
<dbReference type="GO" id="GO:0005634">
    <property type="term" value="C:nucleus"/>
    <property type="evidence" value="ECO:0007669"/>
    <property type="project" value="TreeGrafter"/>
</dbReference>
<dbReference type="Pfam" id="PF23305">
    <property type="entry name" value="DUF7082"/>
    <property type="match status" value="1"/>
</dbReference>
<dbReference type="InterPro" id="IPR055509">
    <property type="entry name" value="DUF7082"/>
</dbReference>
<dbReference type="PANTHER" id="PTHR39463">
    <property type="entry name" value="MEDUSA"/>
    <property type="match status" value="1"/>
</dbReference>